<gene>
    <name evidence="2" type="ORF">MAGMO_1770</name>
</gene>
<name>A0A1S7LHE0_MAGMO</name>
<protein>
    <submittedName>
        <fullName evidence="2">Putative integrase core domain containing protein</fullName>
    </submittedName>
</protein>
<evidence type="ECO:0000313" key="2">
    <source>
        <dbReference type="EMBL" id="CRH05948.1"/>
    </source>
</evidence>
<dbReference type="SUPFAM" id="SSF53098">
    <property type="entry name" value="Ribonuclease H-like"/>
    <property type="match status" value="1"/>
</dbReference>
<dbReference type="PANTHER" id="PTHR46889">
    <property type="entry name" value="TRANSPOSASE INSF FOR INSERTION SEQUENCE IS3B-RELATED"/>
    <property type="match status" value="1"/>
</dbReference>
<dbReference type="InterPro" id="IPR050900">
    <property type="entry name" value="Transposase_IS3/IS150/IS904"/>
</dbReference>
<dbReference type="InterPro" id="IPR036397">
    <property type="entry name" value="RNaseH_sf"/>
</dbReference>
<dbReference type="Gene3D" id="3.30.420.10">
    <property type="entry name" value="Ribonuclease H-like superfamily/Ribonuclease H"/>
    <property type="match status" value="1"/>
</dbReference>
<accession>A0A1S7LHE0</accession>
<feature type="domain" description="Integrase catalytic" evidence="1">
    <location>
        <begin position="87"/>
        <end position="251"/>
    </location>
</feature>
<dbReference type="PANTHER" id="PTHR46889:SF4">
    <property type="entry name" value="TRANSPOSASE INSO FOR INSERTION SEQUENCE ELEMENT IS911B-RELATED"/>
    <property type="match status" value="1"/>
</dbReference>
<sequence>MIVQPGTYRRWLNQSYHGPRMKSVGRPKITEELRELVIRLASENILWGYRRIVGELKKLGLYAGHSTVKRILNDAGIHPSPEKSKPTPPLPWDVFVKAHMESALACDFFTKDVYTLLGKKTAYMLVFIHLKSRQVYCSTSTYSPDNAWVTQQGRNALLWCDQKKIKPTILIRDADKKFSGPFLQIWKSEDVQILQIPHRTPQANAFAESFIGTIKRECLNFFICFSQSQLNYILSAWVDHYNHERPHRGVGRDNTVLDVNFSAARDGPIQCKERLGGIIKSYYREAA</sequence>
<dbReference type="PROSITE" id="PS50994">
    <property type="entry name" value="INTEGRASE"/>
    <property type="match status" value="1"/>
</dbReference>
<dbReference type="AlphaFoldDB" id="A0A1S7LHE0"/>
<organism evidence="2">
    <name type="scientific">Magnetococcus massalia (strain MO-1)</name>
    <dbReference type="NCBI Taxonomy" id="451514"/>
    <lineage>
        <taxon>Bacteria</taxon>
        <taxon>Pseudomonadati</taxon>
        <taxon>Pseudomonadota</taxon>
        <taxon>Magnetococcia</taxon>
        <taxon>Magnetococcales</taxon>
        <taxon>Magnetococcaceae</taxon>
        <taxon>Magnetococcus</taxon>
    </lineage>
</organism>
<dbReference type="EMBL" id="LO017727">
    <property type="protein sequence ID" value="CRH05948.1"/>
    <property type="molecule type" value="Genomic_DNA"/>
</dbReference>
<dbReference type="Pfam" id="PF13683">
    <property type="entry name" value="rve_3"/>
    <property type="match status" value="1"/>
</dbReference>
<dbReference type="InterPro" id="IPR001584">
    <property type="entry name" value="Integrase_cat-core"/>
</dbReference>
<reference evidence="2" key="1">
    <citation type="submission" date="2015-04" db="EMBL/GenBank/DDBJ databases">
        <authorList>
            <person name="Syromyatnikov M.Y."/>
            <person name="Popov V.N."/>
        </authorList>
    </citation>
    <scope>NUCLEOTIDE SEQUENCE</scope>
    <source>
        <strain evidence="2">MO-1</strain>
    </source>
</reference>
<dbReference type="GO" id="GO:0015074">
    <property type="term" value="P:DNA integration"/>
    <property type="evidence" value="ECO:0007669"/>
    <property type="project" value="InterPro"/>
</dbReference>
<proteinExistence type="predicted"/>
<dbReference type="InterPro" id="IPR012337">
    <property type="entry name" value="RNaseH-like_sf"/>
</dbReference>
<dbReference type="GO" id="GO:0003676">
    <property type="term" value="F:nucleic acid binding"/>
    <property type="evidence" value="ECO:0007669"/>
    <property type="project" value="InterPro"/>
</dbReference>
<evidence type="ECO:0000259" key="1">
    <source>
        <dbReference type="PROSITE" id="PS50994"/>
    </source>
</evidence>